<name>A0A0P0Y276_ORYSJ</name>
<gene>
    <name evidence="1" type="ordered locus">Os11g0445475</name>
    <name evidence="1" type="ORF">OSNPB_110445475</name>
</gene>
<dbReference type="PaxDb" id="39947-A0A0P0Y276"/>
<dbReference type="Proteomes" id="UP000059680">
    <property type="component" value="Chromosome 11"/>
</dbReference>
<organism evidence="1 2">
    <name type="scientific">Oryza sativa subsp. japonica</name>
    <name type="common">Rice</name>
    <dbReference type="NCBI Taxonomy" id="39947"/>
    <lineage>
        <taxon>Eukaryota</taxon>
        <taxon>Viridiplantae</taxon>
        <taxon>Streptophyta</taxon>
        <taxon>Embryophyta</taxon>
        <taxon>Tracheophyta</taxon>
        <taxon>Spermatophyta</taxon>
        <taxon>Magnoliopsida</taxon>
        <taxon>Liliopsida</taxon>
        <taxon>Poales</taxon>
        <taxon>Poaceae</taxon>
        <taxon>BOP clade</taxon>
        <taxon>Oryzoideae</taxon>
        <taxon>Oryzeae</taxon>
        <taxon>Oryzinae</taxon>
        <taxon>Oryza</taxon>
        <taxon>Oryza sativa</taxon>
    </lineage>
</organism>
<dbReference type="InParanoid" id="A0A0P0Y276"/>
<dbReference type="AlphaFoldDB" id="A0A0P0Y276"/>
<feature type="non-terminal residue" evidence="1">
    <location>
        <position position="1"/>
    </location>
</feature>
<dbReference type="Gramene" id="Os11t0445475-00">
    <property type="protein sequence ID" value="Os11t0445475-00"/>
    <property type="gene ID" value="Os11g0445475"/>
</dbReference>
<reference evidence="2" key="1">
    <citation type="journal article" date="2005" name="Nature">
        <title>The map-based sequence of the rice genome.</title>
        <authorList>
            <consortium name="International rice genome sequencing project (IRGSP)"/>
            <person name="Matsumoto T."/>
            <person name="Wu J."/>
            <person name="Kanamori H."/>
            <person name="Katayose Y."/>
            <person name="Fujisawa M."/>
            <person name="Namiki N."/>
            <person name="Mizuno H."/>
            <person name="Yamamoto K."/>
            <person name="Antonio B.A."/>
            <person name="Baba T."/>
            <person name="Sakata K."/>
            <person name="Nagamura Y."/>
            <person name="Aoki H."/>
            <person name="Arikawa K."/>
            <person name="Arita K."/>
            <person name="Bito T."/>
            <person name="Chiden Y."/>
            <person name="Fujitsuka N."/>
            <person name="Fukunaka R."/>
            <person name="Hamada M."/>
            <person name="Harada C."/>
            <person name="Hayashi A."/>
            <person name="Hijishita S."/>
            <person name="Honda M."/>
            <person name="Hosokawa S."/>
            <person name="Ichikawa Y."/>
            <person name="Idonuma A."/>
            <person name="Iijima M."/>
            <person name="Ikeda M."/>
            <person name="Ikeno M."/>
            <person name="Ito K."/>
            <person name="Ito S."/>
            <person name="Ito T."/>
            <person name="Ito Y."/>
            <person name="Ito Y."/>
            <person name="Iwabuchi A."/>
            <person name="Kamiya K."/>
            <person name="Karasawa W."/>
            <person name="Kurita K."/>
            <person name="Katagiri S."/>
            <person name="Kikuta A."/>
            <person name="Kobayashi H."/>
            <person name="Kobayashi N."/>
            <person name="Machita K."/>
            <person name="Maehara T."/>
            <person name="Masukawa M."/>
            <person name="Mizubayashi T."/>
            <person name="Mukai Y."/>
            <person name="Nagasaki H."/>
            <person name="Nagata Y."/>
            <person name="Naito S."/>
            <person name="Nakashima M."/>
            <person name="Nakama Y."/>
            <person name="Nakamichi Y."/>
            <person name="Nakamura M."/>
            <person name="Meguro A."/>
            <person name="Negishi M."/>
            <person name="Ohta I."/>
            <person name="Ohta T."/>
            <person name="Okamoto M."/>
            <person name="Ono N."/>
            <person name="Saji S."/>
            <person name="Sakaguchi M."/>
            <person name="Sakai K."/>
            <person name="Shibata M."/>
            <person name="Shimokawa T."/>
            <person name="Song J."/>
            <person name="Takazaki Y."/>
            <person name="Terasawa K."/>
            <person name="Tsugane M."/>
            <person name="Tsuji K."/>
            <person name="Ueda S."/>
            <person name="Waki K."/>
            <person name="Yamagata H."/>
            <person name="Yamamoto M."/>
            <person name="Yamamoto S."/>
            <person name="Yamane H."/>
            <person name="Yoshiki S."/>
            <person name="Yoshihara R."/>
            <person name="Yukawa K."/>
            <person name="Zhong H."/>
            <person name="Yano M."/>
            <person name="Yuan Q."/>
            <person name="Ouyang S."/>
            <person name="Liu J."/>
            <person name="Jones K.M."/>
            <person name="Gansberger K."/>
            <person name="Moffat K."/>
            <person name="Hill J."/>
            <person name="Bera J."/>
            <person name="Fadrosh D."/>
            <person name="Jin S."/>
            <person name="Johri S."/>
            <person name="Kim M."/>
            <person name="Overton L."/>
            <person name="Reardon M."/>
            <person name="Tsitrin T."/>
            <person name="Vuong H."/>
            <person name="Weaver B."/>
            <person name="Ciecko A."/>
            <person name="Tallon L."/>
            <person name="Jackson J."/>
            <person name="Pai G."/>
            <person name="Aken S.V."/>
            <person name="Utterback T."/>
            <person name="Reidmuller S."/>
            <person name="Feldblyum T."/>
            <person name="Hsiao J."/>
            <person name="Zismann V."/>
            <person name="Iobst S."/>
            <person name="de Vazeille A.R."/>
            <person name="Buell C.R."/>
            <person name="Ying K."/>
            <person name="Li Y."/>
            <person name="Lu T."/>
            <person name="Huang Y."/>
            <person name="Zhao Q."/>
            <person name="Feng Q."/>
            <person name="Zhang L."/>
            <person name="Zhu J."/>
            <person name="Weng Q."/>
            <person name="Mu J."/>
            <person name="Lu Y."/>
            <person name="Fan D."/>
            <person name="Liu Y."/>
            <person name="Guan J."/>
            <person name="Zhang Y."/>
            <person name="Yu S."/>
            <person name="Liu X."/>
            <person name="Zhang Y."/>
            <person name="Hong G."/>
            <person name="Han B."/>
            <person name="Choisne N."/>
            <person name="Demange N."/>
            <person name="Orjeda G."/>
            <person name="Samain S."/>
            <person name="Cattolico L."/>
            <person name="Pelletier E."/>
            <person name="Couloux A."/>
            <person name="Segurens B."/>
            <person name="Wincker P."/>
            <person name="D'Hont A."/>
            <person name="Scarpelli C."/>
            <person name="Weissenbach J."/>
            <person name="Salanoubat M."/>
            <person name="Quetier F."/>
            <person name="Yu Y."/>
            <person name="Kim H.R."/>
            <person name="Rambo T."/>
            <person name="Currie J."/>
            <person name="Collura K."/>
            <person name="Luo M."/>
            <person name="Yang T."/>
            <person name="Ammiraju J.S.S."/>
            <person name="Engler F."/>
            <person name="Soderlund C."/>
            <person name="Wing R.A."/>
            <person name="Palmer L.E."/>
            <person name="de la Bastide M."/>
            <person name="Spiegel L."/>
            <person name="Nascimento L."/>
            <person name="Zutavern T."/>
            <person name="O'Shaughnessy A."/>
            <person name="Dike S."/>
            <person name="Dedhia N."/>
            <person name="Preston R."/>
            <person name="Balija V."/>
            <person name="McCombie W.R."/>
            <person name="Chow T."/>
            <person name="Chen H."/>
            <person name="Chung M."/>
            <person name="Chen C."/>
            <person name="Shaw J."/>
            <person name="Wu H."/>
            <person name="Hsiao K."/>
            <person name="Chao Y."/>
            <person name="Chu M."/>
            <person name="Cheng C."/>
            <person name="Hour A."/>
            <person name="Lee P."/>
            <person name="Lin S."/>
            <person name="Lin Y."/>
            <person name="Liou J."/>
            <person name="Liu S."/>
            <person name="Hsing Y."/>
            <person name="Raghuvanshi S."/>
            <person name="Mohanty A."/>
            <person name="Bharti A.K."/>
            <person name="Gaur A."/>
            <person name="Gupta V."/>
            <person name="Kumar D."/>
            <person name="Ravi V."/>
            <person name="Vij S."/>
            <person name="Kapur A."/>
            <person name="Khurana P."/>
            <person name="Khurana P."/>
            <person name="Khurana J.P."/>
            <person name="Tyagi A.K."/>
            <person name="Gaikwad K."/>
            <person name="Singh A."/>
            <person name="Dalal V."/>
            <person name="Srivastava S."/>
            <person name="Dixit A."/>
            <person name="Pal A.K."/>
            <person name="Ghazi I.A."/>
            <person name="Yadav M."/>
            <person name="Pandit A."/>
            <person name="Bhargava A."/>
            <person name="Sureshbabu K."/>
            <person name="Batra K."/>
            <person name="Sharma T.R."/>
            <person name="Mohapatra T."/>
            <person name="Singh N.K."/>
            <person name="Messing J."/>
            <person name="Nelson A.B."/>
            <person name="Fuks G."/>
            <person name="Kavchok S."/>
            <person name="Keizer G."/>
            <person name="Linton E."/>
            <person name="Llaca V."/>
            <person name="Song R."/>
            <person name="Tanyolac B."/>
            <person name="Young S."/>
            <person name="Ho-Il K."/>
            <person name="Hahn J.H."/>
            <person name="Sangsakoo G."/>
            <person name="Vanavichit A."/>
            <person name="de Mattos Luiz.A.T."/>
            <person name="Zimmer P.D."/>
            <person name="Malone G."/>
            <person name="Dellagostin O."/>
            <person name="de Oliveira A.C."/>
            <person name="Bevan M."/>
            <person name="Bancroft I."/>
            <person name="Minx P."/>
            <person name="Cordum H."/>
            <person name="Wilson R."/>
            <person name="Cheng Z."/>
            <person name="Jin W."/>
            <person name="Jiang J."/>
            <person name="Leong S.A."/>
            <person name="Iwama H."/>
            <person name="Gojobori T."/>
            <person name="Itoh T."/>
            <person name="Niimura Y."/>
            <person name="Fujii Y."/>
            <person name="Habara T."/>
            <person name="Sakai H."/>
            <person name="Sato Y."/>
            <person name="Wilson G."/>
            <person name="Kumar K."/>
            <person name="McCouch S."/>
            <person name="Juretic N."/>
            <person name="Hoen D."/>
            <person name="Wright S."/>
            <person name="Bruskiewich R."/>
            <person name="Bureau T."/>
            <person name="Miyao A."/>
            <person name="Hirochika H."/>
            <person name="Nishikawa T."/>
            <person name="Kadowaki K."/>
            <person name="Sugiura M."/>
            <person name="Burr B."/>
            <person name="Sasaki T."/>
        </authorList>
    </citation>
    <scope>NUCLEOTIDE SEQUENCE [LARGE SCALE GENOMIC DNA]</scope>
    <source>
        <strain evidence="2">cv. Nipponbare</strain>
    </source>
</reference>
<reference evidence="1 2" key="2">
    <citation type="journal article" date="2013" name="Plant Cell Physiol.">
        <title>Rice Annotation Project Database (RAP-DB): an integrative and interactive database for rice genomics.</title>
        <authorList>
            <person name="Sakai H."/>
            <person name="Lee S.S."/>
            <person name="Tanaka T."/>
            <person name="Numa H."/>
            <person name="Kim J."/>
            <person name="Kawahara Y."/>
            <person name="Wakimoto H."/>
            <person name="Yang C.C."/>
            <person name="Iwamoto M."/>
            <person name="Abe T."/>
            <person name="Yamada Y."/>
            <person name="Muto A."/>
            <person name="Inokuchi H."/>
            <person name="Ikemura T."/>
            <person name="Matsumoto T."/>
            <person name="Sasaki T."/>
            <person name="Itoh T."/>
        </authorList>
    </citation>
    <scope>NUCLEOTIDE SEQUENCE [LARGE SCALE GENOMIC DNA]</scope>
    <source>
        <strain evidence="2">cv. Nipponbare</strain>
    </source>
</reference>
<protein>
    <submittedName>
        <fullName evidence="1">Os11g0445475 protein</fullName>
    </submittedName>
</protein>
<dbReference type="EMBL" id="AP014967">
    <property type="protein sequence ID" value="BAT13883.1"/>
    <property type="molecule type" value="Genomic_DNA"/>
</dbReference>
<proteinExistence type="predicted"/>
<evidence type="ECO:0000313" key="2">
    <source>
        <dbReference type="Proteomes" id="UP000059680"/>
    </source>
</evidence>
<evidence type="ECO:0000313" key="1">
    <source>
        <dbReference type="EMBL" id="BAT13883.1"/>
    </source>
</evidence>
<accession>A0A0P0Y276</accession>
<reference evidence="1 2" key="3">
    <citation type="journal article" date="2013" name="Rice">
        <title>Improvement of the Oryza sativa Nipponbare reference genome using next generation sequence and optical map data.</title>
        <authorList>
            <person name="Kawahara Y."/>
            <person name="de la Bastide M."/>
            <person name="Hamilton J.P."/>
            <person name="Kanamori H."/>
            <person name="McCombie W.R."/>
            <person name="Ouyang S."/>
            <person name="Schwartz D.C."/>
            <person name="Tanaka T."/>
            <person name="Wu J."/>
            <person name="Zhou S."/>
            <person name="Childs K.L."/>
            <person name="Davidson R.M."/>
            <person name="Lin H."/>
            <person name="Quesada-Ocampo L."/>
            <person name="Vaillancourt B."/>
            <person name="Sakai H."/>
            <person name="Lee S.S."/>
            <person name="Kim J."/>
            <person name="Numa H."/>
            <person name="Itoh T."/>
            <person name="Buell C.R."/>
            <person name="Matsumoto T."/>
        </authorList>
    </citation>
    <scope>NUCLEOTIDE SEQUENCE [LARGE SCALE GENOMIC DNA]</scope>
    <source>
        <strain evidence="2">cv. Nipponbare</strain>
    </source>
</reference>
<sequence length="133" mass="14486">LVQLAKSLCGAHPSVTLIFPLTFLSIGSTPGRRRLFAARLVLAPGTPPSNSTTSYNITMTLSLRNPNLYPGISYEPVAVAFSFNGTRFVESATMPAFYRTISRGRRLRSTSRWAALTSPSASSPQRGWWHLAG</sequence>
<keyword evidence="2" id="KW-1185">Reference proteome</keyword>